<protein>
    <recommendedName>
        <fullName evidence="5">tRNA pseudouridine synthase B</fullName>
        <ecNumber evidence="5">5.4.99.25</ecNumber>
    </recommendedName>
    <alternativeName>
        <fullName evidence="5">tRNA pseudouridine(55) synthase</fullName>
        <shortName evidence="5">Psi55 synthase</shortName>
    </alternativeName>
    <alternativeName>
        <fullName evidence="5">tRNA pseudouridylate synthase</fullName>
    </alternativeName>
    <alternativeName>
        <fullName evidence="5">tRNA-uridine isomerase</fullName>
    </alternativeName>
</protein>
<dbReference type="Pfam" id="PF01509">
    <property type="entry name" value="TruB_N"/>
    <property type="match status" value="1"/>
</dbReference>
<sequence length="298" mass="31262">MGDDRDVKGILNLNKPVGVSSRAIVDRVVRLLPRAKLGHAGTLDPLASGVLVVGVGQGTRLVESIQAMAKTYRATIRLGGRSDTLDADGTVAWEDDPRIPTSAEVDAALATQVGTILQQPPAYSALRVGGRRAYDLARAGQAAELAPRPVRIDRVERLPYEWPRLDIEVDCGGGTYIRSIARDVGEALGCGGFIEVLRRTRIGPFAIEDALDPDALAAETIGAAMLPLLAAVPHLPAIPLDDVQLGLVARGRPLDAARLSVRPPSTGEVALVAPDGSLAAIAEVDPAAGAVRPRKVVM</sequence>
<dbReference type="KEGG" id="agv:OJF2_41280"/>
<comment type="catalytic activity">
    <reaction evidence="1 5">
        <text>uridine(55) in tRNA = pseudouridine(55) in tRNA</text>
        <dbReference type="Rhea" id="RHEA:42532"/>
        <dbReference type="Rhea" id="RHEA-COMP:10101"/>
        <dbReference type="Rhea" id="RHEA-COMP:10102"/>
        <dbReference type="ChEBI" id="CHEBI:65314"/>
        <dbReference type="ChEBI" id="CHEBI:65315"/>
        <dbReference type="EC" id="5.4.99.25"/>
    </reaction>
</comment>
<dbReference type="EC" id="5.4.99.25" evidence="5"/>
<dbReference type="GO" id="GO:0160148">
    <property type="term" value="F:tRNA pseudouridine(55) synthase activity"/>
    <property type="evidence" value="ECO:0007669"/>
    <property type="project" value="UniProtKB-EC"/>
</dbReference>
<dbReference type="InterPro" id="IPR014780">
    <property type="entry name" value="tRNA_psdUridine_synth_TruB"/>
</dbReference>
<evidence type="ECO:0000256" key="3">
    <source>
        <dbReference type="ARBA" id="ARBA00022694"/>
    </source>
</evidence>
<feature type="domain" description="Pseudouridine synthase II N-terminal" evidence="6">
    <location>
        <begin position="31"/>
        <end position="177"/>
    </location>
</feature>
<evidence type="ECO:0000256" key="5">
    <source>
        <dbReference type="HAMAP-Rule" id="MF_01080"/>
    </source>
</evidence>
<feature type="domain" description="tRNA pseudouridylate synthase B C-terminal" evidence="7">
    <location>
        <begin position="178"/>
        <end position="218"/>
    </location>
</feature>
<comment type="similarity">
    <text evidence="2 5">Belongs to the pseudouridine synthase TruB family. Type 1 subfamily.</text>
</comment>
<dbReference type="Gene3D" id="3.30.2350.10">
    <property type="entry name" value="Pseudouridine synthase"/>
    <property type="match status" value="1"/>
</dbReference>
<evidence type="ECO:0000256" key="4">
    <source>
        <dbReference type="ARBA" id="ARBA00023235"/>
    </source>
</evidence>
<evidence type="ECO:0000259" key="6">
    <source>
        <dbReference type="Pfam" id="PF01509"/>
    </source>
</evidence>
<proteinExistence type="inferred from homology"/>
<dbReference type="EMBL" id="CP042997">
    <property type="protein sequence ID" value="QEH35575.1"/>
    <property type="molecule type" value="Genomic_DNA"/>
</dbReference>
<organism evidence="8 9">
    <name type="scientific">Aquisphaera giovannonii</name>
    <dbReference type="NCBI Taxonomy" id="406548"/>
    <lineage>
        <taxon>Bacteria</taxon>
        <taxon>Pseudomonadati</taxon>
        <taxon>Planctomycetota</taxon>
        <taxon>Planctomycetia</taxon>
        <taxon>Isosphaerales</taxon>
        <taxon>Isosphaeraceae</taxon>
        <taxon>Aquisphaera</taxon>
    </lineage>
</organism>
<evidence type="ECO:0000259" key="7">
    <source>
        <dbReference type="Pfam" id="PF16198"/>
    </source>
</evidence>
<reference evidence="8 9" key="1">
    <citation type="submission" date="2019-08" db="EMBL/GenBank/DDBJ databases">
        <title>Deep-cultivation of Planctomycetes and their phenomic and genomic characterization uncovers novel biology.</title>
        <authorList>
            <person name="Wiegand S."/>
            <person name="Jogler M."/>
            <person name="Boedeker C."/>
            <person name="Pinto D."/>
            <person name="Vollmers J."/>
            <person name="Rivas-Marin E."/>
            <person name="Kohn T."/>
            <person name="Peeters S.H."/>
            <person name="Heuer A."/>
            <person name="Rast P."/>
            <person name="Oberbeckmann S."/>
            <person name="Bunk B."/>
            <person name="Jeske O."/>
            <person name="Meyerdierks A."/>
            <person name="Storesund J.E."/>
            <person name="Kallscheuer N."/>
            <person name="Luecker S."/>
            <person name="Lage O.M."/>
            <person name="Pohl T."/>
            <person name="Merkel B.J."/>
            <person name="Hornburger P."/>
            <person name="Mueller R.-W."/>
            <person name="Bruemmer F."/>
            <person name="Labrenz M."/>
            <person name="Spormann A.M."/>
            <person name="Op den Camp H."/>
            <person name="Overmann J."/>
            <person name="Amann R."/>
            <person name="Jetten M.S.M."/>
            <person name="Mascher T."/>
            <person name="Medema M.H."/>
            <person name="Devos D.P."/>
            <person name="Kaster A.-K."/>
            <person name="Ovreas L."/>
            <person name="Rohde M."/>
            <person name="Galperin M.Y."/>
            <person name="Jogler C."/>
        </authorList>
    </citation>
    <scope>NUCLEOTIDE SEQUENCE [LARGE SCALE GENOMIC DNA]</scope>
    <source>
        <strain evidence="8 9">OJF2</strain>
    </source>
</reference>
<dbReference type="AlphaFoldDB" id="A0A5B9W625"/>
<dbReference type="Proteomes" id="UP000324233">
    <property type="component" value="Chromosome"/>
</dbReference>
<comment type="function">
    <text evidence="5">Responsible for synthesis of pseudouridine from uracil-55 in the psi GC loop of transfer RNAs.</text>
</comment>
<name>A0A5B9W625_9BACT</name>
<dbReference type="OrthoDB" id="9802309at2"/>
<evidence type="ECO:0000313" key="8">
    <source>
        <dbReference type="EMBL" id="QEH35575.1"/>
    </source>
</evidence>
<dbReference type="SUPFAM" id="SSF55120">
    <property type="entry name" value="Pseudouridine synthase"/>
    <property type="match status" value="1"/>
</dbReference>
<keyword evidence="4 5" id="KW-0413">Isomerase</keyword>
<feature type="active site" description="Nucleophile" evidence="5">
    <location>
        <position position="44"/>
    </location>
</feature>
<dbReference type="GO" id="GO:0003723">
    <property type="term" value="F:RNA binding"/>
    <property type="evidence" value="ECO:0007669"/>
    <property type="project" value="InterPro"/>
</dbReference>
<evidence type="ECO:0000313" key="9">
    <source>
        <dbReference type="Proteomes" id="UP000324233"/>
    </source>
</evidence>
<dbReference type="CDD" id="cd02573">
    <property type="entry name" value="PseudoU_synth_EcTruB"/>
    <property type="match status" value="1"/>
</dbReference>
<accession>A0A5B9W625</accession>
<dbReference type="Pfam" id="PF16198">
    <property type="entry name" value="TruB_C_2"/>
    <property type="match status" value="1"/>
</dbReference>
<dbReference type="InterPro" id="IPR002501">
    <property type="entry name" value="PsdUridine_synth_N"/>
</dbReference>
<dbReference type="PANTHER" id="PTHR13767">
    <property type="entry name" value="TRNA-PSEUDOURIDINE SYNTHASE"/>
    <property type="match status" value="1"/>
</dbReference>
<dbReference type="GO" id="GO:0031119">
    <property type="term" value="P:tRNA pseudouridine synthesis"/>
    <property type="evidence" value="ECO:0007669"/>
    <property type="project" value="UniProtKB-UniRule"/>
</dbReference>
<dbReference type="GO" id="GO:1990481">
    <property type="term" value="P:mRNA pseudouridine synthesis"/>
    <property type="evidence" value="ECO:0007669"/>
    <property type="project" value="TreeGrafter"/>
</dbReference>
<dbReference type="HAMAP" id="MF_01080">
    <property type="entry name" value="TruB_bact"/>
    <property type="match status" value="1"/>
</dbReference>
<keyword evidence="3 5" id="KW-0819">tRNA processing</keyword>
<dbReference type="InterPro" id="IPR032819">
    <property type="entry name" value="TruB_C"/>
</dbReference>
<dbReference type="PANTHER" id="PTHR13767:SF2">
    <property type="entry name" value="PSEUDOURIDYLATE SYNTHASE TRUB1"/>
    <property type="match status" value="1"/>
</dbReference>
<keyword evidence="9" id="KW-1185">Reference proteome</keyword>
<evidence type="ECO:0000256" key="1">
    <source>
        <dbReference type="ARBA" id="ARBA00000385"/>
    </source>
</evidence>
<evidence type="ECO:0000256" key="2">
    <source>
        <dbReference type="ARBA" id="ARBA00005642"/>
    </source>
</evidence>
<gene>
    <name evidence="5 8" type="primary">truB</name>
    <name evidence="8" type="ORF">OJF2_41280</name>
</gene>
<dbReference type="NCBIfam" id="TIGR00431">
    <property type="entry name" value="TruB"/>
    <property type="match status" value="1"/>
</dbReference>
<dbReference type="InterPro" id="IPR020103">
    <property type="entry name" value="PsdUridine_synth_cat_dom_sf"/>
</dbReference>